<keyword evidence="2" id="KW-1185">Reference proteome</keyword>
<dbReference type="AlphaFoldDB" id="A0AAP0F363"/>
<sequence>MEFQKINSLLEHCSNNNSAEIMNMAEPFKDGENGSSCVSLNHLGNGVVFRDGVFKLLLKLHDCIFHGIKMCFIFEVETLMHQLMQSSLD</sequence>
<gene>
    <name evidence="1" type="ORF">Sjap_020324</name>
</gene>
<organism evidence="1 2">
    <name type="scientific">Stephania japonica</name>
    <dbReference type="NCBI Taxonomy" id="461633"/>
    <lineage>
        <taxon>Eukaryota</taxon>
        <taxon>Viridiplantae</taxon>
        <taxon>Streptophyta</taxon>
        <taxon>Embryophyta</taxon>
        <taxon>Tracheophyta</taxon>
        <taxon>Spermatophyta</taxon>
        <taxon>Magnoliopsida</taxon>
        <taxon>Ranunculales</taxon>
        <taxon>Menispermaceae</taxon>
        <taxon>Menispermoideae</taxon>
        <taxon>Cissampelideae</taxon>
        <taxon>Stephania</taxon>
    </lineage>
</organism>
<protein>
    <submittedName>
        <fullName evidence="1">Uncharacterized protein</fullName>
    </submittedName>
</protein>
<evidence type="ECO:0000313" key="1">
    <source>
        <dbReference type="EMBL" id="KAK9103070.1"/>
    </source>
</evidence>
<accession>A0AAP0F363</accession>
<proteinExistence type="predicted"/>
<dbReference type="EMBL" id="JBBNAE010000008">
    <property type="protein sequence ID" value="KAK9103070.1"/>
    <property type="molecule type" value="Genomic_DNA"/>
</dbReference>
<comment type="caution">
    <text evidence="1">The sequence shown here is derived from an EMBL/GenBank/DDBJ whole genome shotgun (WGS) entry which is preliminary data.</text>
</comment>
<dbReference type="Proteomes" id="UP001417504">
    <property type="component" value="Unassembled WGS sequence"/>
</dbReference>
<evidence type="ECO:0000313" key="2">
    <source>
        <dbReference type="Proteomes" id="UP001417504"/>
    </source>
</evidence>
<name>A0AAP0F363_9MAGN</name>
<reference evidence="1 2" key="1">
    <citation type="submission" date="2024-01" db="EMBL/GenBank/DDBJ databases">
        <title>Genome assemblies of Stephania.</title>
        <authorList>
            <person name="Yang L."/>
        </authorList>
    </citation>
    <scope>NUCLEOTIDE SEQUENCE [LARGE SCALE GENOMIC DNA]</scope>
    <source>
        <strain evidence="1">QJT</strain>
        <tissue evidence="1">Leaf</tissue>
    </source>
</reference>